<feature type="chain" id="PRO_5007628687" evidence="1">
    <location>
        <begin position="26"/>
        <end position="298"/>
    </location>
</feature>
<organism evidence="2 3">
    <name type="scientific">Bordetella holmesii CDC-H585-BH</name>
    <dbReference type="NCBI Taxonomy" id="1331206"/>
    <lineage>
        <taxon>Bacteria</taxon>
        <taxon>Pseudomonadati</taxon>
        <taxon>Pseudomonadota</taxon>
        <taxon>Betaproteobacteria</taxon>
        <taxon>Burkholderiales</taxon>
        <taxon>Alcaligenaceae</taxon>
        <taxon>Bordetella</taxon>
    </lineage>
</organism>
<name>A0A158M9V3_9BORD</name>
<proteinExistence type="predicted"/>
<protein>
    <submittedName>
        <fullName evidence="2">Putative MetA-pathway of phenol degradation</fullName>
    </submittedName>
</protein>
<evidence type="ECO:0000313" key="3">
    <source>
        <dbReference type="Proteomes" id="UP000026682"/>
    </source>
</evidence>
<evidence type="ECO:0000313" key="2">
    <source>
        <dbReference type="EMBL" id="KAK99595.1"/>
    </source>
</evidence>
<reference evidence="2 3" key="1">
    <citation type="submission" date="2014-03" db="EMBL/GenBank/DDBJ databases">
        <title>Genome sequence of Bordetella holmseii.</title>
        <authorList>
            <person name="Harvill E."/>
            <person name="Goodfield L.L."/>
            <person name="Ivanov Y."/>
            <person name="Meyer J.A."/>
            <person name="Newth C."/>
            <person name="Cassiday P."/>
            <person name="Tondella M.L."/>
            <person name="Liao P."/>
            <person name="Zimmerman J."/>
            <person name="Meert K."/>
            <person name="Wessel D."/>
            <person name="Berger J."/>
            <person name="Dean J.M."/>
            <person name="Holubkov R."/>
            <person name="Burr J."/>
            <person name="Liu T."/>
            <person name="Brinkac L.M."/>
            <person name="Sanka R."/>
            <person name="Kim M."/>
            <person name="Losada L."/>
        </authorList>
    </citation>
    <scope>NUCLEOTIDE SEQUENCE [LARGE SCALE GENOMIC DNA]</scope>
    <source>
        <strain evidence="2 3">CDC-H585-BH</strain>
    </source>
</reference>
<dbReference type="Proteomes" id="UP000026682">
    <property type="component" value="Unassembled WGS sequence"/>
</dbReference>
<evidence type="ECO:0000256" key="1">
    <source>
        <dbReference type="SAM" id="SignalP"/>
    </source>
</evidence>
<comment type="caution">
    <text evidence="2">The sequence shown here is derived from an EMBL/GenBank/DDBJ whole genome shotgun (WGS) entry which is preliminary data.</text>
</comment>
<dbReference type="Pfam" id="PF13557">
    <property type="entry name" value="Phenol_MetA_deg"/>
    <property type="match status" value="1"/>
</dbReference>
<keyword evidence="1" id="KW-0732">Signal</keyword>
<sequence length="298" mass="31290">MHAKNRITASLLALSSALAMTGAHADGHYVPGVEGIQAASAPPPGVYYVGYLLNYDIDHFRAPGSSDNLPGHNTGTVTALANRFVWMTNQKFLGADYGMEAIVPIIRTSLTVNAAGISDSRSGVGDIYLGPLLLGWHGTQWDAVAAAGLWLDNGSTSHPASPGKGYKSTMLTGGMTYYFDSAKTYSASALMRYELNRSNSDGYRSGDQMTVEWGLGKSFGAFSAGLVGYSQWQTRDDRGSGATSDKASRHAIGAELVYPIASAGLVLKGAFYKEVSATAGSGALPKGSLARLTLVKAF</sequence>
<gene>
    <name evidence="2" type="ORF">L497_3183</name>
</gene>
<dbReference type="PATRIC" id="fig|1331206.3.peg.201"/>
<feature type="signal peptide" evidence="1">
    <location>
        <begin position="1"/>
        <end position="25"/>
    </location>
</feature>
<dbReference type="InterPro" id="IPR025737">
    <property type="entry name" value="FApF"/>
</dbReference>
<dbReference type="RefSeq" id="WP_005017487.1">
    <property type="nucleotide sequence ID" value="NZ_JFZZ01000009.1"/>
</dbReference>
<dbReference type="GeneID" id="93121676"/>
<dbReference type="EMBL" id="JFZZ01000009">
    <property type="protein sequence ID" value="KAK99595.1"/>
    <property type="molecule type" value="Genomic_DNA"/>
</dbReference>
<accession>A0A158M9V3</accession>
<dbReference type="AlphaFoldDB" id="A0A158M9V3"/>